<feature type="domain" description="Transposase IS116/IS110/IS902 C-terminal" evidence="3">
    <location>
        <begin position="227"/>
        <end position="308"/>
    </location>
</feature>
<dbReference type="Pfam" id="PF02371">
    <property type="entry name" value="Transposase_20"/>
    <property type="match status" value="1"/>
</dbReference>
<dbReference type="InterPro" id="IPR003346">
    <property type="entry name" value="Transposase_20"/>
</dbReference>
<evidence type="ECO:0000256" key="1">
    <source>
        <dbReference type="SAM" id="Coils"/>
    </source>
</evidence>
<dbReference type="OrthoDB" id="4337860at2"/>
<dbReference type="EMBL" id="CP019607">
    <property type="protein sequence ID" value="AQP52541.1"/>
    <property type="molecule type" value="Genomic_DNA"/>
</dbReference>
<organism evidence="4 8">
    <name type="scientific">Tessaracoccus flavescens</name>
    <dbReference type="NCBI Taxonomy" id="399497"/>
    <lineage>
        <taxon>Bacteria</taxon>
        <taxon>Bacillati</taxon>
        <taxon>Actinomycetota</taxon>
        <taxon>Actinomycetes</taxon>
        <taxon>Propionibacteriales</taxon>
        <taxon>Propionibacteriaceae</taxon>
        <taxon>Tessaracoccus</taxon>
    </lineage>
</organism>
<evidence type="ECO:0000313" key="8">
    <source>
        <dbReference type="Proteomes" id="UP000188235"/>
    </source>
</evidence>
<dbReference type="EMBL" id="CP019607">
    <property type="protein sequence ID" value="AQP52436.1"/>
    <property type="molecule type" value="Genomic_DNA"/>
</dbReference>
<accession>A0A1Q2D2B3</accession>
<dbReference type="GO" id="GO:0006313">
    <property type="term" value="P:DNA transposition"/>
    <property type="evidence" value="ECO:0007669"/>
    <property type="project" value="InterPro"/>
</dbReference>
<dbReference type="GO" id="GO:0004803">
    <property type="term" value="F:transposase activity"/>
    <property type="evidence" value="ECO:0007669"/>
    <property type="project" value="InterPro"/>
</dbReference>
<evidence type="ECO:0000313" key="5">
    <source>
        <dbReference type="EMBL" id="AQP52436.1"/>
    </source>
</evidence>
<name>A0A1Q2D2B3_9ACTN</name>
<reference evidence="4" key="2">
    <citation type="submission" date="2017-02" db="EMBL/GenBank/DDBJ databases">
        <authorList>
            <person name="Peterson S.W."/>
        </authorList>
    </citation>
    <scope>NUCLEOTIDE SEQUENCE</scope>
    <source>
        <strain evidence="4">SST-39T</strain>
    </source>
</reference>
<evidence type="ECO:0000259" key="3">
    <source>
        <dbReference type="Pfam" id="PF02371"/>
    </source>
</evidence>
<dbReference type="Proteomes" id="UP000188235">
    <property type="component" value="Chromosome"/>
</dbReference>
<dbReference type="AlphaFoldDB" id="A0A1Q2D2B3"/>
<dbReference type="EMBL" id="CP019607">
    <property type="protein sequence ID" value="AQP52482.1"/>
    <property type="molecule type" value="Genomic_DNA"/>
</dbReference>
<proteinExistence type="predicted"/>
<dbReference type="KEGG" id="tfa:BW733_05515"/>
<dbReference type="PANTHER" id="PTHR33055">
    <property type="entry name" value="TRANSPOSASE FOR INSERTION SEQUENCE ELEMENT IS1111A"/>
    <property type="match status" value="1"/>
</dbReference>
<reference evidence="4 8" key="1">
    <citation type="journal article" date="2008" name="Int. J. Syst. Evol. Microbiol.">
        <title>Tessaracoccus flavescens sp. nov., isolated from marine sediment.</title>
        <authorList>
            <person name="Lee D.W."/>
            <person name="Lee S.D."/>
        </authorList>
    </citation>
    <scope>NUCLEOTIDE SEQUENCE [LARGE SCALE GENOMIC DNA]</scope>
    <source>
        <strain evidence="4 8">SST-39T</strain>
    </source>
</reference>
<dbReference type="KEGG" id="tfa:BW733_02680"/>
<evidence type="ECO:0000259" key="2">
    <source>
        <dbReference type="Pfam" id="PF01548"/>
    </source>
</evidence>
<dbReference type="InterPro" id="IPR047650">
    <property type="entry name" value="Transpos_IS110"/>
</dbReference>
<dbReference type="PANTHER" id="PTHR33055:SF16">
    <property type="entry name" value="TRANSPOSASE FOR INSERTION SEQUENCE ELEMENT IS1547"/>
    <property type="match status" value="1"/>
</dbReference>
<keyword evidence="8" id="KW-1185">Reference proteome</keyword>
<dbReference type="NCBIfam" id="NF033542">
    <property type="entry name" value="transpos_IS110"/>
    <property type="match status" value="1"/>
</dbReference>
<feature type="coiled-coil region" evidence="1">
    <location>
        <begin position="195"/>
        <end position="222"/>
    </location>
</feature>
<keyword evidence="1" id="KW-0175">Coiled coil</keyword>
<protein>
    <submittedName>
        <fullName evidence="4">Uncharacterized protein</fullName>
    </submittedName>
</protein>
<dbReference type="KEGG" id="tfa:BW733_00680"/>
<evidence type="ECO:0000313" key="6">
    <source>
        <dbReference type="EMBL" id="AQP52482.1"/>
    </source>
</evidence>
<dbReference type="Pfam" id="PF01548">
    <property type="entry name" value="DEDD_Tnp_IS110"/>
    <property type="match status" value="1"/>
</dbReference>
<dbReference type="STRING" id="399497.BW733_00680"/>
<dbReference type="InterPro" id="IPR002525">
    <property type="entry name" value="Transp_IS110-like_N"/>
</dbReference>
<dbReference type="GO" id="GO:0003677">
    <property type="term" value="F:DNA binding"/>
    <property type="evidence" value="ECO:0007669"/>
    <property type="project" value="InterPro"/>
</dbReference>
<evidence type="ECO:0000313" key="7">
    <source>
        <dbReference type="EMBL" id="AQP52541.1"/>
    </source>
</evidence>
<gene>
    <name evidence="4" type="ORF">BW733_00680</name>
    <name evidence="5" type="ORF">BW733_02680</name>
    <name evidence="6" type="ORF">BW733_05515</name>
    <name evidence="7" type="ORF">BW733_08775</name>
</gene>
<evidence type="ECO:0000313" key="4">
    <source>
        <dbReference type="EMBL" id="AQP52391.1"/>
    </source>
</evidence>
<sequence length="399" mass="44168">MTNPGDHVAGIDSHKDTIHIAVITATGIEVADHEFDTTTAGYRQAVAWLVAHGPITAVGVEGTSSYGVGITATLRRNGIGVVEVNRTRPAERRKQGKTDRLDAYRAARAVLSGEATTAPKHDTIEPLRALVITRRSANKALQACWRQINSVLVNASPRLRDKYRELGRDKLVDQLASTRPDQIKDLHDATSLRALRSLARRHQFLRAELDDLDTQLDEHTTARNPGLRAIHGIGPALAAILLITAGDNPDRLRSQASFAALCGTSPIPVSSGKTQRHRLSRGGDRQANWALHQAIKVRMSQDQRTRDYRDRHLATGKTLAAVYRSLKRALVREVFKALTGHCEIPNYTDLRPARQAKNLTLTNAAEACHTWPARISEIELGKRRDDNLAHRYREWLTAA</sequence>
<dbReference type="KEGG" id="tfa:BW733_08775"/>
<feature type="domain" description="Transposase IS110-like N-terminal" evidence="2">
    <location>
        <begin position="9"/>
        <end position="156"/>
    </location>
</feature>
<dbReference type="EMBL" id="CP019607">
    <property type="protein sequence ID" value="AQP52391.1"/>
    <property type="molecule type" value="Genomic_DNA"/>
</dbReference>